<dbReference type="Proteomes" id="UP000516230">
    <property type="component" value="Chromosome"/>
</dbReference>
<evidence type="ECO:0008006" key="4">
    <source>
        <dbReference type="Google" id="ProtNLM"/>
    </source>
</evidence>
<name>A0A7H0HS94_9ACTN</name>
<sequence>MVTRHRGARTLLGAVLAGSLALTLAACGGDDDGGEKEADASVAATALCGGKAVSARAAEALATITGADRFEASGTTSTVANAAAGITDEGVSTTVGDGDICRIYPTAPDASVDELRVEWRMTSGAPKGPFADEFTLLPMGEATGAAPDQAFVAFACEGGDLPGDTPRHLQAEVGRGGMPVPPDGDEQKLREAYATVAHSFAVSLAKELGCRDAGGLPAKPVLKPA</sequence>
<dbReference type="AlphaFoldDB" id="A0A7H0HS94"/>
<feature type="chain" id="PRO_5038952301" description="DUF3558 domain-containing protein" evidence="1">
    <location>
        <begin position="26"/>
        <end position="225"/>
    </location>
</feature>
<accession>A0A7H0HS94</accession>
<gene>
    <name evidence="2" type="ORF">IAG43_10995</name>
</gene>
<feature type="signal peptide" evidence="1">
    <location>
        <begin position="1"/>
        <end position="25"/>
    </location>
</feature>
<reference evidence="2 3" key="1">
    <citation type="submission" date="2020-08" db="EMBL/GenBank/DDBJ databases">
        <title>A novel species.</title>
        <authorList>
            <person name="Gao J."/>
        </authorList>
    </citation>
    <scope>NUCLEOTIDE SEQUENCE [LARGE SCALE GENOMIC DNA]</scope>
    <source>
        <strain evidence="2 3">CRPJ-33</strain>
    </source>
</reference>
<keyword evidence="3" id="KW-1185">Reference proteome</keyword>
<dbReference type="KEGG" id="sgj:IAG43_10995"/>
<protein>
    <recommendedName>
        <fullName evidence="4">DUF3558 domain-containing protein</fullName>
    </recommendedName>
</protein>
<organism evidence="2 3">
    <name type="scientific">Streptomyces genisteinicus</name>
    <dbReference type="NCBI Taxonomy" id="2768068"/>
    <lineage>
        <taxon>Bacteria</taxon>
        <taxon>Bacillati</taxon>
        <taxon>Actinomycetota</taxon>
        <taxon>Actinomycetes</taxon>
        <taxon>Kitasatosporales</taxon>
        <taxon>Streptomycetaceae</taxon>
        <taxon>Streptomyces</taxon>
    </lineage>
</organism>
<proteinExistence type="predicted"/>
<keyword evidence="1" id="KW-0732">Signal</keyword>
<dbReference type="EMBL" id="CP060825">
    <property type="protein sequence ID" value="QNP63410.1"/>
    <property type="molecule type" value="Genomic_DNA"/>
</dbReference>
<evidence type="ECO:0000313" key="3">
    <source>
        <dbReference type="Proteomes" id="UP000516230"/>
    </source>
</evidence>
<dbReference type="PROSITE" id="PS51257">
    <property type="entry name" value="PROKAR_LIPOPROTEIN"/>
    <property type="match status" value="1"/>
</dbReference>
<dbReference type="RefSeq" id="WP_187740571.1">
    <property type="nucleotide sequence ID" value="NZ_CP060825.1"/>
</dbReference>
<evidence type="ECO:0000256" key="1">
    <source>
        <dbReference type="SAM" id="SignalP"/>
    </source>
</evidence>
<evidence type="ECO:0000313" key="2">
    <source>
        <dbReference type="EMBL" id="QNP63410.1"/>
    </source>
</evidence>